<dbReference type="EMBL" id="LR785719">
    <property type="protein sequence ID" value="CAB3252396.1"/>
    <property type="molecule type" value="mRNA"/>
</dbReference>
<accession>A0A6F9DEC7</accession>
<proteinExistence type="evidence at transcript level"/>
<organism evidence="1">
    <name type="scientific">Phallusia mammillata</name>
    <dbReference type="NCBI Taxonomy" id="59560"/>
    <lineage>
        <taxon>Eukaryota</taxon>
        <taxon>Metazoa</taxon>
        <taxon>Chordata</taxon>
        <taxon>Tunicata</taxon>
        <taxon>Ascidiacea</taxon>
        <taxon>Phlebobranchia</taxon>
        <taxon>Ascidiidae</taxon>
        <taxon>Phallusia</taxon>
    </lineage>
</organism>
<gene>
    <name evidence="1" type="primary">Hebp2-003</name>
</gene>
<reference evidence="1" key="1">
    <citation type="submission" date="2020-04" db="EMBL/GenBank/DDBJ databases">
        <authorList>
            <person name="Neveu A P."/>
        </authorList>
    </citation>
    <scope>NUCLEOTIDE SEQUENCE</scope>
    <source>
        <tissue evidence="1">Whole embryo</tissue>
    </source>
</reference>
<protein>
    <submittedName>
        <fullName evidence="1">Heme-binding protein 2-like</fullName>
    </submittedName>
</protein>
<dbReference type="AlphaFoldDB" id="A0A6F9DEC7"/>
<name>A0A6F9DEC7_9ASCI</name>
<sequence>MHKCNLCINAAFVEIKCNFLTFLVEQKLALLIRNSHVLQTGLYYVSNLGLFIQNISDFGLLIQNIHLHAFVVTYICLGQTSPFSTQKLDRLLNLFKPVFLITPPVINWLKAIVLSPHLRLT</sequence>
<evidence type="ECO:0000313" key="1">
    <source>
        <dbReference type="EMBL" id="CAB3252396.1"/>
    </source>
</evidence>